<evidence type="ECO:0000256" key="1">
    <source>
        <dbReference type="SAM" id="Coils"/>
    </source>
</evidence>
<protein>
    <recommendedName>
        <fullName evidence="5">Signal transduction histidine kinase subgroup 3 dimerisation and phosphoacceptor domain-containing protein</fullName>
    </recommendedName>
</protein>
<proteinExistence type="predicted"/>
<evidence type="ECO:0000313" key="4">
    <source>
        <dbReference type="Proteomes" id="UP000231282"/>
    </source>
</evidence>
<evidence type="ECO:0000313" key="3">
    <source>
        <dbReference type="EMBL" id="PIS15068.1"/>
    </source>
</evidence>
<keyword evidence="2" id="KW-0472">Membrane</keyword>
<keyword evidence="1" id="KW-0175">Coiled coil</keyword>
<keyword evidence="2" id="KW-1133">Transmembrane helix</keyword>
<feature type="transmembrane region" description="Helical" evidence="2">
    <location>
        <begin position="31"/>
        <end position="47"/>
    </location>
</feature>
<feature type="transmembrane region" description="Helical" evidence="2">
    <location>
        <begin position="7"/>
        <end position="25"/>
    </location>
</feature>
<feature type="transmembrane region" description="Helical" evidence="2">
    <location>
        <begin position="59"/>
        <end position="78"/>
    </location>
</feature>
<feature type="transmembrane region" description="Helical" evidence="2">
    <location>
        <begin position="84"/>
        <end position="113"/>
    </location>
</feature>
<feature type="transmembrane region" description="Helical" evidence="2">
    <location>
        <begin position="120"/>
        <end position="140"/>
    </location>
</feature>
<evidence type="ECO:0000256" key="2">
    <source>
        <dbReference type="SAM" id="Phobius"/>
    </source>
</evidence>
<sequence>MFSLPLIIPTIISLTVALSFSLFWVNLSSPYSLQLIAILMIIFLFNQKFIKNKLLSNNLNLAIFAITVLVLISETGGLSSPLFFLIYFLLFGVAFLSSPSIVLALTLVIILFFSSSLKNINAVIQLFSLLLITPLAIVFGKQYLELLKQQGRIVILKKEKKETEENLKKQETNALIWISLNLKNGLTEISDYLSRLLSDISHITPSQQELLKQAHRKTKNLLKESSGVQKIIDKETD</sequence>
<evidence type="ECO:0008006" key="5">
    <source>
        <dbReference type="Google" id="ProtNLM"/>
    </source>
</evidence>
<dbReference type="AlphaFoldDB" id="A0A2H0WT14"/>
<accession>A0A2H0WT14</accession>
<gene>
    <name evidence="3" type="ORF">COT63_01895</name>
</gene>
<reference evidence="4" key="1">
    <citation type="submission" date="2017-09" db="EMBL/GenBank/DDBJ databases">
        <title>Depth-based differentiation of microbial function through sediment-hosted aquifers and enrichment of novel symbionts in the deep terrestrial subsurface.</title>
        <authorList>
            <person name="Probst A.J."/>
            <person name="Ladd B."/>
            <person name="Jarett J.K."/>
            <person name="Geller-Mcgrath D.E."/>
            <person name="Sieber C.M.K."/>
            <person name="Emerson J.B."/>
            <person name="Anantharaman K."/>
            <person name="Thomas B.C."/>
            <person name="Malmstrom R."/>
            <person name="Stieglmeier M."/>
            <person name="Klingl A."/>
            <person name="Woyke T."/>
            <person name="Ryan C.M."/>
            <person name="Banfield J.F."/>
        </authorList>
    </citation>
    <scope>NUCLEOTIDE SEQUENCE [LARGE SCALE GENOMIC DNA]</scope>
</reference>
<comment type="caution">
    <text evidence="3">The sequence shown here is derived from an EMBL/GenBank/DDBJ whole genome shotgun (WGS) entry which is preliminary data.</text>
</comment>
<dbReference type="EMBL" id="PEZH01000037">
    <property type="protein sequence ID" value="PIS15068.1"/>
    <property type="molecule type" value="Genomic_DNA"/>
</dbReference>
<keyword evidence="2" id="KW-0812">Transmembrane</keyword>
<dbReference type="Proteomes" id="UP000231282">
    <property type="component" value="Unassembled WGS sequence"/>
</dbReference>
<name>A0A2H0WT14_9BACT</name>
<organism evidence="3 4">
    <name type="scientific">Candidatus Shapirobacteria bacterium CG09_land_8_20_14_0_10_38_17</name>
    <dbReference type="NCBI Taxonomy" id="1974884"/>
    <lineage>
        <taxon>Bacteria</taxon>
        <taxon>Candidatus Shapironibacteriota</taxon>
    </lineage>
</organism>
<feature type="coiled-coil region" evidence="1">
    <location>
        <begin position="146"/>
        <end position="173"/>
    </location>
</feature>